<evidence type="ECO:0000256" key="1">
    <source>
        <dbReference type="SAM" id="MobiDB-lite"/>
    </source>
</evidence>
<dbReference type="RefSeq" id="WP_272736971.1">
    <property type="nucleotide sequence ID" value="NZ_CP116942.1"/>
</dbReference>
<gene>
    <name evidence="3" type="ORF">PO878_01795</name>
</gene>
<feature type="compositionally biased region" description="Low complexity" evidence="1">
    <location>
        <begin position="220"/>
        <end position="235"/>
    </location>
</feature>
<feature type="transmembrane region" description="Helical" evidence="2">
    <location>
        <begin position="136"/>
        <end position="159"/>
    </location>
</feature>
<evidence type="ECO:0000313" key="3">
    <source>
        <dbReference type="EMBL" id="WCO67450.1"/>
    </source>
</evidence>
<evidence type="ECO:0000256" key="2">
    <source>
        <dbReference type="SAM" id="Phobius"/>
    </source>
</evidence>
<keyword evidence="4" id="KW-1185">Reference proteome</keyword>
<dbReference type="AlphaFoldDB" id="A0AAF0BW59"/>
<feature type="transmembrane region" description="Helical" evidence="2">
    <location>
        <begin position="103"/>
        <end position="124"/>
    </location>
</feature>
<sequence length="372" mass="37321">MAWPQPAQPAPAAKGAPPIGPIVTAAAGVLTFLFSFVQIYKIDAFGEEVGWSVWTTDFAPGLFGVGTWIPLFALLAGALALLRAFGGAGMAERRLAGFSLLQVQLVALVFAVLLWLGYLVSILLSGDLFGETDTQLGLGMLLLFLGLAGGVAGTVLDLLPAKTGAAPATWPGQGAPQAPGTPQGQWPQPTPAPPSGQWQPGADQADPGPWAQPTPAPPSGQWQAAPPADPGQWQQPAPPPAPGQWEQPAPPPPPVPGQWQPDPAAPAPGAADPQPWSPGPAPAPAPPGPQPEPGPLDPQPAPPQPSPAPATGGGALIDPGTQVIPGPPPAPPSDDPAAADAPTAAPPPPPPAEPEAPAPQPGFPEPPPSNTP</sequence>
<dbReference type="Proteomes" id="UP001216390">
    <property type="component" value="Chromosome"/>
</dbReference>
<organism evidence="3 4">
    <name type="scientific">Iamia majanohamensis</name>
    <dbReference type="NCBI Taxonomy" id="467976"/>
    <lineage>
        <taxon>Bacteria</taxon>
        <taxon>Bacillati</taxon>
        <taxon>Actinomycetota</taxon>
        <taxon>Acidimicrobiia</taxon>
        <taxon>Acidimicrobiales</taxon>
        <taxon>Iamiaceae</taxon>
        <taxon>Iamia</taxon>
    </lineage>
</organism>
<feature type="transmembrane region" description="Helical" evidence="2">
    <location>
        <begin position="60"/>
        <end position="82"/>
    </location>
</feature>
<feature type="compositionally biased region" description="Pro residues" evidence="1">
    <location>
        <begin position="275"/>
        <end position="308"/>
    </location>
</feature>
<keyword evidence="2" id="KW-1133">Transmembrane helix</keyword>
<feature type="compositionally biased region" description="Pro residues" evidence="1">
    <location>
        <begin position="236"/>
        <end position="256"/>
    </location>
</feature>
<proteinExistence type="predicted"/>
<feature type="compositionally biased region" description="Pro residues" evidence="1">
    <location>
        <begin position="344"/>
        <end position="372"/>
    </location>
</feature>
<reference evidence="3" key="1">
    <citation type="submission" date="2023-01" db="EMBL/GenBank/DDBJ databases">
        <title>The diversity of Class Acidimicrobiia in South China Sea sediment environments and the proposal of Iamia marina sp. nov., a novel species of the genus Iamia.</title>
        <authorList>
            <person name="He Y."/>
            <person name="Tian X."/>
        </authorList>
    </citation>
    <scope>NUCLEOTIDE SEQUENCE</scope>
    <source>
        <strain evidence="3">DSM 19957</strain>
    </source>
</reference>
<dbReference type="EMBL" id="CP116942">
    <property type="protein sequence ID" value="WCO67450.1"/>
    <property type="molecule type" value="Genomic_DNA"/>
</dbReference>
<name>A0AAF0BW59_9ACTN</name>
<keyword evidence="2" id="KW-0812">Transmembrane</keyword>
<feature type="compositionally biased region" description="Low complexity" evidence="1">
    <location>
        <begin position="167"/>
        <end position="187"/>
    </location>
</feature>
<feature type="region of interest" description="Disordered" evidence="1">
    <location>
        <begin position="167"/>
        <end position="372"/>
    </location>
</feature>
<feature type="compositionally biased region" description="Pro residues" evidence="1">
    <location>
        <begin position="325"/>
        <end position="334"/>
    </location>
</feature>
<feature type="transmembrane region" description="Helical" evidence="2">
    <location>
        <begin position="21"/>
        <end position="40"/>
    </location>
</feature>
<dbReference type="KEGG" id="ima:PO878_01795"/>
<accession>A0AAF0BW59</accession>
<protein>
    <submittedName>
        <fullName evidence="3">Uncharacterized protein</fullName>
    </submittedName>
</protein>
<keyword evidence="2" id="KW-0472">Membrane</keyword>
<evidence type="ECO:0000313" key="4">
    <source>
        <dbReference type="Proteomes" id="UP001216390"/>
    </source>
</evidence>
<feature type="compositionally biased region" description="Low complexity" evidence="1">
    <location>
        <begin position="257"/>
        <end position="274"/>
    </location>
</feature>
<dbReference type="PRINTS" id="PR01217">
    <property type="entry name" value="PRICHEXTENSN"/>
</dbReference>